<accession>A0A7N2RDZ7</accession>
<evidence type="ECO:0000313" key="2">
    <source>
        <dbReference type="Proteomes" id="UP000594261"/>
    </source>
</evidence>
<dbReference type="OMA" id="QWEEWIV"/>
<reference evidence="1" key="2">
    <citation type="submission" date="2021-01" db="UniProtKB">
        <authorList>
            <consortium name="EnsemblPlants"/>
        </authorList>
    </citation>
    <scope>IDENTIFICATION</scope>
</reference>
<dbReference type="Proteomes" id="UP000594261">
    <property type="component" value="Chromosome 11"/>
</dbReference>
<evidence type="ECO:0000313" key="1">
    <source>
        <dbReference type="EnsemblPlants" id="QL11p055528:mrna:CDS:1"/>
    </source>
</evidence>
<dbReference type="InParanoid" id="A0A7N2RDZ7"/>
<dbReference type="InterPro" id="IPR032675">
    <property type="entry name" value="LRR_dom_sf"/>
</dbReference>
<dbReference type="EnsemblPlants" id="QL11p055528:mrna">
    <property type="protein sequence ID" value="QL11p055528:mrna:CDS:1"/>
    <property type="gene ID" value="QL11p055528"/>
</dbReference>
<sequence length="122" mass="14132">MATLEKLPNLKILRLTMAFFGKNMICSERGFPLLQSRILHWLEIIEEWKVEEGAMPSLRRLKFQFCCNLSTIVDGLRFVTTLQELEIQAMPKTFKHQVDIGGEDFYKVQHVPPLIFSNCCGN</sequence>
<dbReference type="Gramene" id="QL11p055528:mrna">
    <property type="protein sequence ID" value="QL11p055528:mrna:CDS:1"/>
    <property type="gene ID" value="QL11p055528"/>
</dbReference>
<organism evidence="1 2">
    <name type="scientific">Quercus lobata</name>
    <name type="common">Valley oak</name>
    <dbReference type="NCBI Taxonomy" id="97700"/>
    <lineage>
        <taxon>Eukaryota</taxon>
        <taxon>Viridiplantae</taxon>
        <taxon>Streptophyta</taxon>
        <taxon>Embryophyta</taxon>
        <taxon>Tracheophyta</taxon>
        <taxon>Spermatophyta</taxon>
        <taxon>Magnoliopsida</taxon>
        <taxon>eudicotyledons</taxon>
        <taxon>Gunneridae</taxon>
        <taxon>Pentapetalae</taxon>
        <taxon>rosids</taxon>
        <taxon>fabids</taxon>
        <taxon>Fagales</taxon>
        <taxon>Fagaceae</taxon>
        <taxon>Quercus</taxon>
    </lineage>
</organism>
<dbReference type="EMBL" id="LRBV02000011">
    <property type="status" value="NOT_ANNOTATED_CDS"/>
    <property type="molecule type" value="Genomic_DNA"/>
</dbReference>
<proteinExistence type="predicted"/>
<evidence type="ECO:0008006" key="3">
    <source>
        <dbReference type="Google" id="ProtNLM"/>
    </source>
</evidence>
<dbReference type="AlphaFoldDB" id="A0A7N2RDZ7"/>
<dbReference type="Gene3D" id="3.80.10.10">
    <property type="entry name" value="Ribonuclease Inhibitor"/>
    <property type="match status" value="1"/>
</dbReference>
<protein>
    <recommendedName>
        <fullName evidence="3">Disease resistance protein</fullName>
    </recommendedName>
</protein>
<keyword evidence="2" id="KW-1185">Reference proteome</keyword>
<name>A0A7N2RDZ7_QUELO</name>
<dbReference type="SUPFAM" id="SSF52058">
    <property type="entry name" value="L domain-like"/>
    <property type="match status" value="1"/>
</dbReference>
<dbReference type="PANTHER" id="PTHR15140:SF37">
    <property type="entry name" value="UBIQUITIN-LIKE DOMAIN-CONTAINING PROTEIN"/>
    <property type="match status" value="1"/>
</dbReference>
<reference evidence="1 2" key="1">
    <citation type="journal article" date="2016" name="G3 (Bethesda)">
        <title>First Draft Assembly and Annotation of the Genome of a California Endemic Oak Quercus lobata Nee (Fagaceae).</title>
        <authorList>
            <person name="Sork V.L."/>
            <person name="Fitz-Gibbon S.T."/>
            <person name="Puiu D."/>
            <person name="Crepeau M."/>
            <person name="Gugger P.F."/>
            <person name="Sherman R."/>
            <person name="Stevens K."/>
            <person name="Langley C.H."/>
            <person name="Pellegrini M."/>
            <person name="Salzberg S.L."/>
        </authorList>
    </citation>
    <scope>NUCLEOTIDE SEQUENCE [LARGE SCALE GENOMIC DNA]</scope>
    <source>
        <strain evidence="1 2">cv. SW786</strain>
    </source>
</reference>
<dbReference type="PANTHER" id="PTHR15140">
    <property type="entry name" value="TUBULIN-SPECIFIC CHAPERONE E"/>
    <property type="match status" value="1"/>
</dbReference>